<feature type="coiled-coil region" evidence="6">
    <location>
        <begin position="1091"/>
        <end position="1234"/>
    </location>
</feature>
<evidence type="ECO:0000256" key="3">
    <source>
        <dbReference type="ARBA" id="ARBA00022553"/>
    </source>
</evidence>
<feature type="region of interest" description="Disordered" evidence="7">
    <location>
        <begin position="4200"/>
        <end position="4223"/>
    </location>
</feature>
<keyword evidence="3" id="KW-0597">Phosphoprotein</keyword>
<feature type="domain" description="Pericentrin/AKAP-450 centrosomal targeting" evidence="8">
    <location>
        <begin position="4063"/>
        <end position="4140"/>
    </location>
</feature>
<feature type="coiled-coil region" evidence="6">
    <location>
        <begin position="2420"/>
        <end position="2490"/>
    </location>
</feature>
<dbReference type="GO" id="GO:0005737">
    <property type="term" value="C:cytoplasm"/>
    <property type="evidence" value="ECO:0007669"/>
    <property type="project" value="UniProtKB-ARBA"/>
</dbReference>
<feature type="region of interest" description="Disordered" evidence="7">
    <location>
        <begin position="4151"/>
        <end position="4175"/>
    </location>
</feature>
<keyword evidence="10" id="KW-1185">Reference proteome</keyword>
<dbReference type="Pfam" id="PF10495">
    <property type="entry name" value="PACT_coil_coil"/>
    <property type="match status" value="1"/>
</dbReference>
<sequence length="4265" mass="488152">ESQPDGTCDNLAACQKREETDWTCTQEKSSVSGDKAASEHPVETVDLLGEIIVTHTSKEQLKQLQAAVEKRNEIISQLSVNLQAALMSRDKVQLEAQQLTSQIQELQQQLQQAKEYLRSKSAGWLDAQTQQNQWQLHTEDSQQVNKEYLSSEKESKLSALQQKLAVLKDSLSQFQSAFASNSVEQAETRPNRIKCQSGTERSLNSDADLLLQKLRTELDEERQNGRRAHELAECLQKTVASLEAGRAAMEAQLAAARAALERAEEQAHEAQRYKAEKEGLNRDVARLDGLVQELQSRLGEEEEMAKRLRFKLEAEIANYELRLQTLEEERKMNVVQLAETHEAALRNLRDEHSLEVRHIQELLARAQERNHMLSQRGISEVDGTILNSVKESKELHKQETVDGDLVQTEPGADDSGADVPNDLMERYLMSAVQCEGSQVEQSLDEHSLLEASEVSKFDVDSEAMFESRLSDHQDPAADRSGPALLELPCAVEALSPELGGMSFSQTQWQSFTSSSGELHESVDVTDLGKELLIQQCQDLTEQLEQKERRLEVLEGEVRHSAEELEEARERWSKASEELEEAKWELETEREKRLRCEELIGQQRQEQDNLTNKLRHLESQQEKECMAPEDVDLGERTSCKEELLKELTEEKVWLVLQLKQQEQLVRDIQQQKVAGDSVSSEVQALFGRQLSALQSQRDQLMEQLESQREKNQATAVLLGQKTLEVDAASREVQRLLVEMQERVESLQLLEKVNSDLESKLTCLKQNLTNMEEALSQGTAEKAVLEKRLQTLEQQAENMEKILESELENFEVWLEAKSVDLEQMKEAKEKAEEEHMEKEGTLKRELAEIRRSLDKCVQEMEDVKLALEEKHQKEVKDLSLRLESELAAVRDAAQEEQKKQISLVKQVKVTSAFFLLSFSFLPHPCHVPVQVHEREHQRALSQQASRQREELSRLKAELSDELRESMEAAHQAELSQAQMQHALELDALRLSLTNMHTAQLELSQANLQKEKEAALCELQTSLREKWSQESAMLHTRQQFELERHREQERRAQLQHQQHIDELKREWEKSLSDERTSLQQEHTRKLEDAKSQWVLEAERERLELQSRLAEAQQQLSKTQVALAEAEARLSEARDDLQELRRSEEQIEHLEKELSQAWADRDSAARAVEELVVSHKRVLEEHQARARGLEDEEKRLRQEVDGLIAERNTLKSSLEQEISDLQSQMDSMRTSRQELAGERGLVFTLRIAGFRLAPPPCLSAHPTELKEQLAACSSQADDVVRLKLELSQQRSALEQRNEAELEALRAYFEQRLRAVEDGHREEIALLRCRLEESILRTAENSFHSEEKSEEARSDALAQITDQLENHKTELDALRLQLEEKRRQDLEQLRCDMALSYKEELLQARTDLTDRYYSDIEQLNTKHALELEQLRAKLSDSHLKDITKLRLQSLADVAHQVEAQLEERARLQAEEHQARLAQLASEAERILDLENQLAQLTLQHARELERSSELHTEELKDLDARLQKTFDEELISRLEEERSRATEELSQQHNNEQAQLRKQLRAQAEERLASLRDELQQATREARGEGELKLTQTQELLAGDRLRSQAPQASVDREESPQLAAAKQTLQARYESELRTAKSAMAAEVKELNALLQEQAESRLQDALCRHQEEQRKLEEKLTQQREADLGLQRQQYDQELESQRGLLEQHVSELQRLEKECQELRIRHKAELETLSANSKASLQAVEAELSEKHKAELDKLQVVLQETNLAQLEAREAELVARHAQELEELETRFLCNMDTLESTYLREVQAAREESGEALKEQHARELENVREEERMLREQLQRDMAQVHMDKFSAMATELRQAHQEELSAALSSQKAALDAAHLSALENLQQHVLDLEKQHSTALLEIVDMTTVEKQQQLDSLTAQHLVQLQELRGASAREMEALRRELEEGATRQRLHFQEEAELLKCQVEEQLQQKIAQIKEDGEQERAAAVEEVQRSLREEHQQNEVRYRTKMSQLTAQLQQLDTVVAQLRAEVSGLQGELEGKRAEMATLETLLQRREREGQEGANLLAMLRDDLHAATQQRRDLQSSNDRLQRLLLETLRVTMATEEQISRRLGACVVDHRSDHPPKPRTHCSGQVSLQTGDKDASAMEGGVDCSAFSSATDEGLEVSERLCESVLVGPEGELDPSREELVLGTCVRLRAAIDKLLELVSDSTQQVAPPPNACAMCSMRSQPALPCLTIRAVEVLRSVTCSVTLDWCPALSAPSQLEQVHALQAALDERFQEGGEARDALVHHHSQIMEQLEQEASMKNHLQLELHKAEGLMEGYVAEKAALEEALQQKEAREQLLAEELESTRARLQELEEEHVLLQRQRDALSAGLGDTEKGEAGWGYSLLEEAERLGRERVDVQRQAEKDRGGLAARLRLMELAAEEAEGRAQQQHEQHRTHTDDLQQHIAALEKQLKHHRQFMDEQAVEREHERDEFQLEIKNLEAQLRLPTKGHGTADSKGQRVESLQALLKDRTEDYGALLAAKEHCNQELRDRDEEIDKLASRVRELEQALLSSAEATRAALQLEQDLQRTRKSLQDLEQDKESLQQQLYSSKLQMSALQSKLDETRHRVPTTVDPSLRQQLEELQRDLQSREQQVELLLEQVEELQKTLAVREEDTRQITLQMELNSRQSRASEEQLQKQVTQLQETVSSLRRQQEEAQGERSLLQLPVALLEEKNLEIDHLNQQIVHLQQELDTTKDNKIVEETQVEIEELRAEVERLRGDQERLRQAKEEEAEQLHEVIHKLQEELQQLEPDRHEVSDPGADSPESSDFPWSPRPQRGPQESLCHELSSHTLQASRTKLRELQADLERSAEEKEALQRLLLSQEEQYGQQVEALGRSLAEERARLALLEQEVAELRQQLAEKMAEAEELRDHARELEDGEKAGHAALADSALRLRGAEEGKEEARQELSRLCAEARRDKEERERLEGEAAELRRKSEASRNAVAELGEKVRRGQADVATLETAKRELYADRQALRNREGRLQEEIEKLKKEVTSKTEQIQELNVQLEERATRQEEVHKEVLTCAEETLAKAERALREREEQLVRLRAELDSLRAELAAVKEGLSTSTERADKLQEEGQTKDRALADLEVHNQHLRAELRSLQDDLAVQEEELAYQQRELEELRQRYEHAGPKREPRFLEGLSRDTSLSSPEALRQMDCSEERPSHLHASRLSELSALELGAKPSPAERRSRPRRPPAPPPDAEPPSTRSPSLSTRSLSVSENLSVLDSLDTDKMREVENLDMTPSRSPLCSTSPVSVPEWASDGYGSNVSSELEANLKLELEHSERLDAHFVEYLRCRGMHPAPHPDDGAARSLSQELLSPELQAVLKRVYQESCRVLSLSHRPAPPGQPRPQAEEAPPPSWQQERRALQETVLSLRELLCRMAAHEPKANDEVDWRRELLQAVRSVFDSERKWLHAQFQAVMATSAGADHTSLVEHLERLLQKQEQQQRASLEQLLATDHASLLAEVSSLHTQLHASTLQSQEQLREMQGSLHAAQERSEHTQWQLHTRVEELERRLQQEQTVVHELRHSLEEEQSRGAEQHTQLEAERKVVSEMRAELEESRRQLHLACKGREELQNQILQLRLKLENKDRECQACVEDVEREQTRVKQLQEELHHERLSGQRALEQSTHTQESLRASLSEQASRLCQLGSELEQERVATSNLRSELQMEQSRCEALLAHERERTEQALVHLDAERQRATQLSDALSRQAQEARAQEVASAHDGRFIHDLRAQLEHERNRSEELATTMEELRAQVLQGRRRQEEEAHRGQEEARRLREALEGLQMQREEVGCSLEAERGRATQLQAELDEVKGKMKDVMDKERVREEKREKQRRQEIQEQEDKERRQERTTEKLRELEVLRERDQQHVRQLQHTLAGLEQQKRLASERLRRALPTSDEPRPGGHAHTQESSLIERVLKENSELAERLSSLSEEKVSLTHTVSCLERDLLNFKRSEQTGLSALAEKLSWQKEKVALQTALHRAEADLARVTAGIENRAVPDLSSTKVQRLYEKYLRAESYRKSLAYQKRYLLLLLGGFQDCEQATLALIARMGAQPSLGPAHAPTPLSRFRSAARALIAISRLRFLTRKWQRVTRKSAGGSGAALRTEALKPQHSGAAFNSPPTRDHVITQRGVVSPLVATHDHVLSQRGVISPPVKSPFRLHNGGGPGSVSTLAERTLTPSQDQERSLAEYIQHLENVQQRLGAIRPGKGQDAP</sequence>
<feature type="coiled-coil region" evidence="6">
    <location>
        <begin position="1966"/>
        <end position="2096"/>
    </location>
</feature>
<feature type="region of interest" description="Disordered" evidence="7">
    <location>
        <begin position="2800"/>
        <end position="2843"/>
    </location>
</feature>
<protein>
    <recommendedName>
        <fullName evidence="8">Pericentrin/AKAP-450 centrosomal targeting domain-containing protein</fullName>
    </recommendedName>
</protein>
<feature type="region of interest" description="Disordered" evidence="7">
    <location>
        <begin position="3863"/>
        <end position="3901"/>
    </location>
</feature>
<feature type="coiled-coil region" evidence="6">
    <location>
        <begin position="1629"/>
        <end position="1841"/>
    </location>
</feature>
<feature type="region of interest" description="Disordered" evidence="7">
    <location>
        <begin position="3669"/>
        <end position="3688"/>
    </location>
</feature>
<comment type="caution">
    <text evidence="9">The sequence shown here is derived from an EMBL/GenBank/DDBJ whole genome shotgun (WGS) entry which is preliminary data.</text>
</comment>
<feature type="compositionally biased region" description="Low complexity" evidence="7">
    <location>
        <begin position="3253"/>
        <end position="3267"/>
    </location>
</feature>
<keyword evidence="2" id="KW-0963">Cytoplasm</keyword>
<feature type="coiled-coil region" evidence="6">
    <location>
        <begin position="529"/>
        <end position="619"/>
    </location>
</feature>
<dbReference type="GO" id="GO:0060090">
    <property type="term" value="F:molecular adaptor activity"/>
    <property type="evidence" value="ECO:0007669"/>
    <property type="project" value="InterPro"/>
</dbReference>
<keyword evidence="5" id="KW-0206">Cytoskeleton</keyword>
<gene>
    <name evidence="9" type="ORF">P4O66_007039</name>
</gene>
<reference evidence="9" key="1">
    <citation type="submission" date="2023-03" db="EMBL/GenBank/DDBJ databases">
        <title>Electrophorus voltai genome.</title>
        <authorList>
            <person name="Bian C."/>
        </authorList>
    </citation>
    <scope>NUCLEOTIDE SEQUENCE</scope>
    <source>
        <strain evidence="9">CB-2022</strain>
        <tissue evidence="9">Muscle</tissue>
    </source>
</reference>
<comment type="subcellular location">
    <subcellularLocation>
        <location evidence="1">Cytoplasm</location>
        <location evidence="1">Cytoskeleton</location>
        <location evidence="1">Microtubule organizing center</location>
        <location evidence="1">Centrosome</location>
    </subcellularLocation>
</comment>
<evidence type="ECO:0000256" key="6">
    <source>
        <dbReference type="SAM" id="Coils"/>
    </source>
</evidence>
<feature type="coiled-coil region" evidence="6">
    <location>
        <begin position="150"/>
        <end position="177"/>
    </location>
</feature>
<feature type="coiled-coil region" evidence="6">
    <location>
        <begin position="89"/>
        <end position="123"/>
    </location>
</feature>
<feature type="coiled-coil region" evidence="6">
    <location>
        <begin position="1408"/>
        <end position="1583"/>
    </location>
</feature>
<feature type="coiled-coil region" evidence="6">
    <location>
        <begin position="935"/>
        <end position="973"/>
    </location>
</feature>
<feature type="region of interest" description="Disordered" evidence="7">
    <location>
        <begin position="3389"/>
        <end position="3414"/>
    </location>
</feature>
<evidence type="ECO:0000256" key="4">
    <source>
        <dbReference type="ARBA" id="ARBA00023054"/>
    </source>
</evidence>
<feature type="coiled-coil region" evidence="6">
    <location>
        <begin position="1352"/>
        <end position="1379"/>
    </location>
</feature>
<name>A0AAD8ZJM7_9TELE</name>
<dbReference type="EMBL" id="JAROKS010000012">
    <property type="protein sequence ID" value="KAK1798755.1"/>
    <property type="molecule type" value="Genomic_DNA"/>
</dbReference>
<dbReference type="InterPro" id="IPR028745">
    <property type="entry name" value="AKAP9/Pericentrin"/>
</dbReference>
<evidence type="ECO:0000313" key="10">
    <source>
        <dbReference type="Proteomes" id="UP001239994"/>
    </source>
</evidence>
<feature type="coiled-coil region" evidence="6">
    <location>
        <begin position="1002"/>
        <end position="1063"/>
    </location>
</feature>
<feature type="compositionally biased region" description="Low complexity" evidence="7">
    <location>
        <begin position="3218"/>
        <end position="3228"/>
    </location>
</feature>
<feature type="compositionally biased region" description="Basic and acidic residues" evidence="7">
    <location>
        <begin position="2944"/>
        <end position="2987"/>
    </location>
</feature>
<dbReference type="PANTHER" id="PTHR44981:SF3">
    <property type="entry name" value="PERICENTRIN"/>
    <property type="match status" value="1"/>
</dbReference>
<dbReference type="InterPro" id="IPR019528">
    <property type="entry name" value="PACT_domain"/>
</dbReference>
<feature type="region of interest" description="Disordered" evidence="7">
    <location>
        <begin position="3175"/>
        <end position="3281"/>
    </location>
</feature>
<dbReference type="Proteomes" id="UP001239994">
    <property type="component" value="Unassembled WGS sequence"/>
</dbReference>
<feature type="region of interest" description="Disordered" evidence="7">
    <location>
        <begin position="1594"/>
        <end position="1614"/>
    </location>
</feature>
<feature type="non-terminal residue" evidence="9">
    <location>
        <position position="4265"/>
    </location>
</feature>
<dbReference type="GO" id="GO:0005813">
    <property type="term" value="C:centrosome"/>
    <property type="evidence" value="ECO:0007669"/>
    <property type="project" value="UniProtKB-SubCell"/>
</dbReference>
<feature type="region of interest" description="Disordered" evidence="7">
    <location>
        <begin position="3944"/>
        <end position="3963"/>
    </location>
</feature>
<feature type="region of interest" description="Disordered" evidence="7">
    <location>
        <begin position="2915"/>
        <end position="2989"/>
    </location>
</feature>
<feature type="region of interest" description="Disordered" evidence="7">
    <location>
        <begin position="394"/>
        <end position="420"/>
    </location>
</feature>
<feature type="compositionally biased region" description="Polar residues" evidence="7">
    <location>
        <begin position="3676"/>
        <end position="3688"/>
    </location>
</feature>
<evidence type="ECO:0000256" key="1">
    <source>
        <dbReference type="ARBA" id="ARBA00004300"/>
    </source>
</evidence>
<organism evidence="9 10">
    <name type="scientific">Electrophorus voltai</name>
    <dbReference type="NCBI Taxonomy" id="2609070"/>
    <lineage>
        <taxon>Eukaryota</taxon>
        <taxon>Metazoa</taxon>
        <taxon>Chordata</taxon>
        <taxon>Craniata</taxon>
        <taxon>Vertebrata</taxon>
        <taxon>Euteleostomi</taxon>
        <taxon>Actinopterygii</taxon>
        <taxon>Neopterygii</taxon>
        <taxon>Teleostei</taxon>
        <taxon>Ostariophysi</taxon>
        <taxon>Gymnotiformes</taxon>
        <taxon>Gymnotoidei</taxon>
        <taxon>Gymnotidae</taxon>
        <taxon>Electrophorus</taxon>
    </lineage>
</organism>
<evidence type="ECO:0000256" key="2">
    <source>
        <dbReference type="ARBA" id="ARBA00022490"/>
    </source>
</evidence>
<evidence type="ECO:0000256" key="5">
    <source>
        <dbReference type="ARBA" id="ARBA00023212"/>
    </source>
</evidence>
<keyword evidence="4 6" id="KW-0175">Coiled coil</keyword>
<dbReference type="GO" id="GO:0007165">
    <property type="term" value="P:signal transduction"/>
    <property type="evidence" value="ECO:0007669"/>
    <property type="project" value="InterPro"/>
</dbReference>
<proteinExistence type="predicted"/>
<feature type="coiled-coil region" evidence="6">
    <location>
        <begin position="204"/>
        <end position="376"/>
    </location>
</feature>
<evidence type="ECO:0000313" key="9">
    <source>
        <dbReference type="EMBL" id="KAK1798755.1"/>
    </source>
</evidence>
<evidence type="ECO:0000259" key="8">
    <source>
        <dbReference type="Pfam" id="PF10495"/>
    </source>
</evidence>
<feature type="compositionally biased region" description="Basic and acidic residues" evidence="7">
    <location>
        <begin position="2915"/>
        <end position="2932"/>
    </location>
</feature>
<feature type="coiled-coil region" evidence="6">
    <location>
        <begin position="689"/>
        <end position="897"/>
    </location>
</feature>
<feature type="coiled-coil region" evidence="6">
    <location>
        <begin position="2314"/>
        <end position="2376"/>
    </location>
</feature>
<feature type="compositionally biased region" description="Basic and acidic residues" evidence="7">
    <location>
        <begin position="3175"/>
        <end position="3186"/>
    </location>
</feature>
<dbReference type="PANTHER" id="PTHR44981">
    <property type="entry name" value="PERICENTRIN-LIKE PROTEIN, ISOFORM F"/>
    <property type="match status" value="1"/>
</dbReference>
<accession>A0AAD8ZJM7</accession>
<feature type="coiled-coil region" evidence="6">
    <location>
        <begin position="1881"/>
        <end position="1942"/>
    </location>
</feature>
<evidence type="ECO:0000256" key="7">
    <source>
        <dbReference type="SAM" id="MobiDB-lite"/>
    </source>
</evidence>